<feature type="repeat" description="PPR" evidence="2">
    <location>
        <begin position="194"/>
        <end position="228"/>
    </location>
</feature>
<organism evidence="3 4">
    <name type="scientific">Platanthera guangdongensis</name>
    <dbReference type="NCBI Taxonomy" id="2320717"/>
    <lineage>
        <taxon>Eukaryota</taxon>
        <taxon>Viridiplantae</taxon>
        <taxon>Streptophyta</taxon>
        <taxon>Embryophyta</taxon>
        <taxon>Tracheophyta</taxon>
        <taxon>Spermatophyta</taxon>
        <taxon>Magnoliopsida</taxon>
        <taxon>Liliopsida</taxon>
        <taxon>Asparagales</taxon>
        <taxon>Orchidaceae</taxon>
        <taxon>Orchidoideae</taxon>
        <taxon>Orchideae</taxon>
        <taxon>Orchidinae</taxon>
        <taxon>Platanthera</taxon>
    </lineage>
</organism>
<dbReference type="PANTHER" id="PTHR47934:SF26">
    <property type="entry name" value="SMALL RIBOSOMAL SUBUNIT PROTEIN MS78 (RPPR3A)"/>
    <property type="match status" value="1"/>
</dbReference>
<dbReference type="NCBIfam" id="TIGR00756">
    <property type="entry name" value="PPR"/>
    <property type="match status" value="4"/>
</dbReference>
<dbReference type="InterPro" id="IPR051114">
    <property type="entry name" value="Mito_RNA_Proc_CCM1"/>
</dbReference>
<comment type="caution">
    <text evidence="3">The sequence shown here is derived from an EMBL/GenBank/DDBJ whole genome shotgun (WGS) entry which is preliminary data.</text>
</comment>
<dbReference type="PROSITE" id="PS51375">
    <property type="entry name" value="PPR"/>
    <property type="match status" value="5"/>
</dbReference>
<protein>
    <submittedName>
        <fullName evidence="3">Pentatricopeptide repeat-containing protein</fullName>
    </submittedName>
</protein>
<dbReference type="Pfam" id="PF13041">
    <property type="entry name" value="PPR_2"/>
    <property type="match status" value="2"/>
</dbReference>
<dbReference type="EMBL" id="JBBWWR010000003">
    <property type="protein sequence ID" value="KAK8969180.1"/>
    <property type="molecule type" value="Genomic_DNA"/>
</dbReference>
<feature type="repeat" description="PPR" evidence="2">
    <location>
        <begin position="264"/>
        <end position="298"/>
    </location>
</feature>
<gene>
    <name evidence="3" type="ORF">KSP40_PGU016385</name>
</gene>
<name>A0ABR2MY90_9ASPA</name>
<evidence type="ECO:0000256" key="2">
    <source>
        <dbReference type="PROSITE-ProRule" id="PRU00708"/>
    </source>
</evidence>
<feature type="repeat" description="PPR" evidence="2">
    <location>
        <begin position="229"/>
        <end position="263"/>
    </location>
</feature>
<evidence type="ECO:0000313" key="4">
    <source>
        <dbReference type="Proteomes" id="UP001412067"/>
    </source>
</evidence>
<feature type="repeat" description="PPR" evidence="2">
    <location>
        <begin position="159"/>
        <end position="193"/>
    </location>
</feature>
<accession>A0ABR2MY90</accession>
<evidence type="ECO:0000313" key="3">
    <source>
        <dbReference type="EMBL" id="KAK8969180.1"/>
    </source>
</evidence>
<dbReference type="Pfam" id="PF12854">
    <property type="entry name" value="PPR_1"/>
    <property type="match status" value="1"/>
</dbReference>
<reference evidence="3 4" key="1">
    <citation type="journal article" date="2022" name="Nat. Plants">
        <title>Genomes of leafy and leafless Platanthera orchids illuminate the evolution of mycoheterotrophy.</title>
        <authorList>
            <person name="Li M.H."/>
            <person name="Liu K.W."/>
            <person name="Li Z."/>
            <person name="Lu H.C."/>
            <person name="Ye Q.L."/>
            <person name="Zhang D."/>
            <person name="Wang J.Y."/>
            <person name="Li Y.F."/>
            <person name="Zhong Z.M."/>
            <person name="Liu X."/>
            <person name="Yu X."/>
            <person name="Liu D.K."/>
            <person name="Tu X.D."/>
            <person name="Liu B."/>
            <person name="Hao Y."/>
            <person name="Liao X.Y."/>
            <person name="Jiang Y.T."/>
            <person name="Sun W.H."/>
            <person name="Chen J."/>
            <person name="Chen Y.Q."/>
            <person name="Ai Y."/>
            <person name="Zhai J.W."/>
            <person name="Wu S.S."/>
            <person name="Zhou Z."/>
            <person name="Hsiao Y.Y."/>
            <person name="Wu W.L."/>
            <person name="Chen Y.Y."/>
            <person name="Lin Y.F."/>
            <person name="Hsu J.L."/>
            <person name="Li C.Y."/>
            <person name="Wang Z.W."/>
            <person name="Zhao X."/>
            <person name="Zhong W.Y."/>
            <person name="Ma X.K."/>
            <person name="Ma L."/>
            <person name="Huang J."/>
            <person name="Chen G.Z."/>
            <person name="Huang M.Z."/>
            <person name="Huang L."/>
            <person name="Peng D.H."/>
            <person name="Luo Y.B."/>
            <person name="Zou S.Q."/>
            <person name="Chen S.P."/>
            <person name="Lan S."/>
            <person name="Tsai W.C."/>
            <person name="Van de Peer Y."/>
            <person name="Liu Z.J."/>
        </authorList>
    </citation>
    <scope>NUCLEOTIDE SEQUENCE [LARGE SCALE GENOMIC DNA]</scope>
    <source>
        <strain evidence="3">Lor288</strain>
    </source>
</reference>
<keyword evidence="4" id="KW-1185">Reference proteome</keyword>
<dbReference type="InterPro" id="IPR011990">
    <property type="entry name" value="TPR-like_helical_dom_sf"/>
</dbReference>
<evidence type="ECO:0000256" key="1">
    <source>
        <dbReference type="ARBA" id="ARBA00022737"/>
    </source>
</evidence>
<dbReference type="InterPro" id="IPR002885">
    <property type="entry name" value="PPR_rpt"/>
</dbReference>
<keyword evidence="1" id="KW-0677">Repeat</keyword>
<dbReference type="Gene3D" id="1.25.40.10">
    <property type="entry name" value="Tetratricopeptide repeat domain"/>
    <property type="match status" value="2"/>
</dbReference>
<sequence>MAFFTAADVSRRLPLRHLFLLRFSTTPSSLQNLFPSSLNSGFLEGHDPNKSLPVTSSSPASGRFAVQLAALRISNVDSGKPNPAASREPFLSTVILSYGSAHMLDRAIATFEDVRRLTAAPPTALSFNAVLSAAIRSRSHNQVPQLFSQLSQKHSISPDKLSYGILIKALCLCGKTDAAFEILKEMETKGIEVTTVTYTTLINSLYKEEKPERADDLWKEMVQKGRNPDLASYNVKIRHHAVKGNLKAVLETVSELISAGLKPERTTYNYLMSCYSRNGRFEDVKRVYEELKSNHCDPNSTTFKVMMKFLCENGDFDAGFDVFKKTMDQNKVPDFLTLKPLVVGLAKSSRIEEAKTVIMVARQRFPANKVGGWKEVEKKLGLDMHEKEGDES</sequence>
<proteinExistence type="predicted"/>
<feature type="repeat" description="PPR" evidence="2">
    <location>
        <begin position="299"/>
        <end position="333"/>
    </location>
</feature>
<dbReference type="PANTHER" id="PTHR47934">
    <property type="entry name" value="PENTATRICOPEPTIDE REPEAT-CONTAINING PROTEIN PET309, MITOCHONDRIAL"/>
    <property type="match status" value="1"/>
</dbReference>
<dbReference type="Proteomes" id="UP001412067">
    <property type="component" value="Unassembled WGS sequence"/>
</dbReference>